<feature type="active site" description="Proton acceptor" evidence="12">
    <location>
        <position position="259"/>
    </location>
</feature>
<feature type="binding site" evidence="12">
    <location>
        <position position="259"/>
    </location>
    <ligand>
        <name>substrate</name>
    </ligand>
</feature>
<evidence type="ECO:0000256" key="1">
    <source>
        <dbReference type="ARBA" id="ARBA00005380"/>
    </source>
</evidence>
<dbReference type="Gene3D" id="3.40.1190.20">
    <property type="match status" value="1"/>
</dbReference>
<evidence type="ECO:0000256" key="6">
    <source>
        <dbReference type="ARBA" id="ARBA00022741"/>
    </source>
</evidence>
<keyword evidence="10 12" id="KW-0630">Potassium</keyword>
<dbReference type="PROSITE" id="PS00583">
    <property type="entry name" value="PFKB_KINASES_1"/>
    <property type="match status" value="1"/>
</dbReference>
<feature type="binding site" evidence="12">
    <location>
        <begin position="45"/>
        <end position="49"/>
    </location>
    <ligand>
        <name>substrate</name>
    </ligand>
</feature>
<evidence type="ECO:0000256" key="12">
    <source>
        <dbReference type="HAMAP-Rule" id="MF_01987"/>
    </source>
</evidence>
<comment type="subunit">
    <text evidence="12">Homodimer.</text>
</comment>
<comment type="caution">
    <text evidence="12">Lacks conserved residue(s) required for the propagation of feature annotation.</text>
</comment>
<evidence type="ECO:0000313" key="15">
    <source>
        <dbReference type="Proteomes" id="UP000256977"/>
    </source>
</evidence>
<dbReference type="GO" id="GO:0046872">
    <property type="term" value="F:metal ion binding"/>
    <property type="evidence" value="ECO:0007669"/>
    <property type="project" value="UniProtKB-KW"/>
</dbReference>
<keyword evidence="9 12" id="KW-0460">Magnesium</keyword>
<dbReference type="UniPathway" id="UPA00916">
    <property type="reaction ID" value="UER00889"/>
</dbReference>
<dbReference type="GO" id="GO:0005829">
    <property type="term" value="C:cytosol"/>
    <property type="evidence" value="ECO:0007669"/>
    <property type="project" value="TreeGrafter"/>
</dbReference>
<dbReference type="InterPro" id="IPR011877">
    <property type="entry name" value="Ribokinase"/>
</dbReference>
<keyword evidence="12" id="KW-0963">Cytoplasm</keyword>
<feature type="binding site" evidence="12">
    <location>
        <position position="253"/>
    </location>
    <ligand>
        <name>K(+)</name>
        <dbReference type="ChEBI" id="CHEBI:29103"/>
    </ligand>
</feature>
<evidence type="ECO:0000256" key="11">
    <source>
        <dbReference type="ARBA" id="ARBA00023277"/>
    </source>
</evidence>
<dbReference type="GO" id="GO:0004747">
    <property type="term" value="F:ribokinase activity"/>
    <property type="evidence" value="ECO:0007669"/>
    <property type="project" value="UniProtKB-UniRule"/>
</dbReference>
<evidence type="ECO:0000256" key="10">
    <source>
        <dbReference type="ARBA" id="ARBA00022958"/>
    </source>
</evidence>
<dbReference type="GO" id="GO:0005524">
    <property type="term" value="F:ATP binding"/>
    <property type="evidence" value="ECO:0007669"/>
    <property type="project" value="UniProtKB-UniRule"/>
</dbReference>
<gene>
    <name evidence="12" type="primary">rbsK</name>
    <name evidence="14" type="ORF">DFP98_111108</name>
</gene>
<keyword evidence="8 12" id="KW-0067">ATP-binding</keyword>
<dbReference type="PANTHER" id="PTHR10584:SF166">
    <property type="entry name" value="RIBOKINASE"/>
    <property type="match status" value="1"/>
</dbReference>
<dbReference type="EC" id="2.7.1.15" evidence="2 12"/>
<comment type="caution">
    <text evidence="14">The sequence shown here is derived from an EMBL/GenBank/DDBJ whole genome shotgun (WGS) entry which is preliminary data.</text>
</comment>
<feature type="binding site" evidence="12">
    <location>
        <position position="255"/>
    </location>
    <ligand>
        <name>K(+)</name>
        <dbReference type="ChEBI" id="CHEBI:29103"/>
    </ligand>
</feature>
<comment type="similarity">
    <text evidence="12">Belongs to the carbohydrate kinase PfkB family. Ribokinase subfamily.</text>
</comment>
<feature type="binding site" evidence="12">
    <location>
        <begin position="258"/>
        <end position="259"/>
    </location>
    <ligand>
        <name>ATP</name>
        <dbReference type="ChEBI" id="CHEBI:30616"/>
    </ligand>
</feature>
<comment type="cofactor">
    <cofactor evidence="12">
        <name>Mg(2+)</name>
        <dbReference type="ChEBI" id="CHEBI:18420"/>
    </cofactor>
    <text evidence="12">Requires a divalent cation, most likely magnesium in vivo, as an electrophilic catalyst to aid phosphoryl group transfer. It is the chelate of the metal and the nucleotide that is the actual substrate.</text>
</comment>
<keyword evidence="4 12" id="KW-0808">Transferase</keyword>
<dbReference type="AlphaFoldDB" id="A0A3D9JRR8"/>
<dbReference type="SUPFAM" id="SSF53613">
    <property type="entry name" value="Ribokinase-like"/>
    <property type="match status" value="1"/>
</dbReference>
<dbReference type="InterPro" id="IPR002139">
    <property type="entry name" value="Ribo/fructo_kinase"/>
</dbReference>
<comment type="function">
    <text evidence="12">Catalyzes the phosphorylation of ribose at O-5 in a reaction requiring ATP and magnesium. The resulting D-ribose-5-phosphate can then be used either for sythesis of nucleotides, histidine, and tryptophan, or as a component of the pentose phosphate pathway.</text>
</comment>
<evidence type="ECO:0000256" key="5">
    <source>
        <dbReference type="ARBA" id="ARBA00022723"/>
    </source>
</evidence>
<feature type="binding site" evidence="12">
    <location>
        <position position="289"/>
    </location>
    <ligand>
        <name>K(+)</name>
        <dbReference type="ChEBI" id="CHEBI:29103"/>
    </ligand>
</feature>
<dbReference type="EMBL" id="QRDZ01000011">
    <property type="protein sequence ID" value="RED76724.1"/>
    <property type="molecule type" value="Genomic_DNA"/>
</dbReference>
<dbReference type="InterPro" id="IPR011611">
    <property type="entry name" value="PfkB_dom"/>
</dbReference>
<organism evidence="14 15">
    <name type="scientific">Cohnella phaseoli</name>
    <dbReference type="NCBI Taxonomy" id="456490"/>
    <lineage>
        <taxon>Bacteria</taxon>
        <taxon>Bacillati</taxon>
        <taxon>Bacillota</taxon>
        <taxon>Bacilli</taxon>
        <taxon>Bacillales</taxon>
        <taxon>Paenibacillaceae</taxon>
        <taxon>Cohnella</taxon>
    </lineage>
</organism>
<keyword evidence="7 12" id="KW-0418">Kinase</keyword>
<keyword evidence="6 12" id="KW-0547">Nucleotide-binding</keyword>
<feature type="binding site" evidence="12">
    <location>
        <begin position="227"/>
        <end position="232"/>
    </location>
    <ligand>
        <name>ATP</name>
        <dbReference type="ChEBI" id="CHEBI:30616"/>
    </ligand>
</feature>
<dbReference type="InterPro" id="IPR002173">
    <property type="entry name" value="Carboh/pur_kinase_PfkB_CS"/>
</dbReference>
<feature type="domain" description="Carbohydrate kinase PfkB" evidence="13">
    <location>
        <begin position="8"/>
        <end position="301"/>
    </location>
</feature>
<evidence type="ECO:0000256" key="4">
    <source>
        <dbReference type="ARBA" id="ARBA00022679"/>
    </source>
</evidence>
<keyword evidence="5 12" id="KW-0479">Metal-binding</keyword>
<dbReference type="HAMAP" id="MF_01987">
    <property type="entry name" value="Ribokinase"/>
    <property type="match status" value="1"/>
</dbReference>
<dbReference type="GO" id="GO:0019303">
    <property type="term" value="P:D-ribose catabolic process"/>
    <property type="evidence" value="ECO:0007669"/>
    <property type="project" value="UniProtKB-UniRule"/>
</dbReference>
<feature type="binding site" evidence="12">
    <location>
        <position position="145"/>
    </location>
    <ligand>
        <name>substrate</name>
    </ligand>
</feature>
<evidence type="ECO:0000259" key="13">
    <source>
        <dbReference type="Pfam" id="PF00294"/>
    </source>
</evidence>
<proteinExistence type="inferred from homology"/>
<name>A0A3D9JRR8_9BACL</name>
<reference evidence="14 15" key="1">
    <citation type="submission" date="2018-07" db="EMBL/GenBank/DDBJ databases">
        <title>Genomic Encyclopedia of Type Strains, Phase III (KMG-III): the genomes of soil and plant-associated and newly described type strains.</title>
        <authorList>
            <person name="Whitman W."/>
        </authorList>
    </citation>
    <scope>NUCLEOTIDE SEQUENCE [LARGE SCALE GENOMIC DNA]</scope>
    <source>
        <strain evidence="14 15">CECT 7287</strain>
    </source>
</reference>
<dbReference type="CDD" id="cd01174">
    <property type="entry name" value="ribokinase"/>
    <property type="match status" value="1"/>
</dbReference>
<sequence>MTMEPLNRKVVVFGSLNMDIVVSVDRLPQAGETVTARGSRLLPGGKGANQAVALARLGADAVLVGAVGDDEFGVRLVEAARQEGLSAEAIRIVPSTPSGTAMIYHAPSDNCIAVVPGANACWDAELVASCHEMIAGGTIVLAQLELPWQAVARAFELARQHGVRTVLNPAPAPASGIPESLLRLTDILTPNESEFRALCGRDCDTDELLEAALLEWEAAYGHRVLVTRGAIGASYLEAGHLRTVPSLAVEVADTTGAGDTFNGALCFGLASDWPFERAAHFAAAAASLSVTQLGAQAGMPTFAAVMRRLSPEPQSI</sequence>
<dbReference type="Proteomes" id="UP000256977">
    <property type="component" value="Unassembled WGS sequence"/>
</dbReference>
<evidence type="ECO:0000256" key="2">
    <source>
        <dbReference type="ARBA" id="ARBA00012035"/>
    </source>
</evidence>
<evidence type="ECO:0000256" key="7">
    <source>
        <dbReference type="ARBA" id="ARBA00022777"/>
    </source>
</evidence>
<evidence type="ECO:0000256" key="9">
    <source>
        <dbReference type="ARBA" id="ARBA00022842"/>
    </source>
</evidence>
<keyword evidence="15" id="KW-1185">Reference proteome</keyword>
<dbReference type="Pfam" id="PF00294">
    <property type="entry name" value="PfkB"/>
    <property type="match status" value="1"/>
</dbReference>
<accession>A0A3D9JRR8</accession>
<evidence type="ECO:0000313" key="14">
    <source>
        <dbReference type="EMBL" id="RED76724.1"/>
    </source>
</evidence>
<evidence type="ECO:0000256" key="3">
    <source>
        <dbReference type="ARBA" id="ARBA00016943"/>
    </source>
</evidence>
<dbReference type="PANTHER" id="PTHR10584">
    <property type="entry name" value="SUGAR KINASE"/>
    <property type="match status" value="1"/>
</dbReference>
<feature type="binding site" evidence="12">
    <location>
        <begin position="17"/>
        <end position="19"/>
    </location>
    <ligand>
        <name>substrate</name>
    </ligand>
</feature>
<dbReference type="PRINTS" id="PR00990">
    <property type="entry name" value="RIBOKINASE"/>
</dbReference>
<evidence type="ECO:0000256" key="8">
    <source>
        <dbReference type="ARBA" id="ARBA00022840"/>
    </source>
</evidence>
<comment type="pathway">
    <text evidence="12">Carbohydrate metabolism; D-ribose degradation; D-ribose 5-phosphate from beta-D-ribopyranose: step 2/2.</text>
</comment>
<comment type="subcellular location">
    <subcellularLocation>
        <location evidence="12">Cytoplasm</location>
    </subcellularLocation>
</comment>
<protein>
    <recommendedName>
        <fullName evidence="3 12">Ribokinase</fullName>
        <shortName evidence="12">RK</shortName>
        <ecNumber evidence="2 12">2.7.1.15</ecNumber>
    </recommendedName>
</protein>
<comment type="catalytic activity">
    <reaction evidence="12">
        <text>D-ribose + ATP = D-ribose 5-phosphate + ADP + H(+)</text>
        <dbReference type="Rhea" id="RHEA:13697"/>
        <dbReference type="ChEBI" id="CHEBI:15378"/>
        <dbReference type="ChEBI" id="CHEBI:30616"/>
        <dbReference type="ChEBI" id="CHEBI:47013"/>
        <dbReference type="ChEBI" id="CHEBI:78346"/>
        <dbReference type="ChEBI" id="CHEBI:456216"/>
        <dbReference type="EC" id="2.7.1.15"/>
    </reaction>
</comment>
<comment type="similarity">
    <text evidence="1">Belongs to the carbohydrate kinase pfkB family.</text>
</comment>
<keyword evidence="11 12" id="KW-0119">Carbohydrate metabolism</keyword>
<feature type="binding site" evidence="12">
    <location>
        <position position="294"/>
    </location>
    <ligand>
        <name>K(+)</name>
        <dbReference type="ChEBI" id="CHEBI:29103"/>
    </ligand>
</feature>
<comment type="activity regulation">
    <text evidence="12">Activated by a monovalent cation that binds near, but not in, the active site. The most likely occupant of the site in vivo is potassium. Ion binding induces a conformational change that may alter substrate affinity.</text>
</comment>
<feature type="binding site" evidence="12">
    <location>
        <position position="191"/>
    </location>
    <ligand>
        <name>ATP</name>
        <dbReference type="ChEBI" id="CHEBI:30616"/>
    </ligand>
</feature>
<dbReference type="InterPro" id="IPR029056">
    <property type="entry name" value="Ribokinase-like"/>
</dbReference>
<feature type="binding site" evidence="12">
    <location>
        <position position="292"/>
    </location>
    <ligand>
        <name>K(+)</name>
        <dbReference type="ChEBI" id="CHEBI:29103"/>
    </ligand>
</feature>